<evidence type="ECO:0000256" key="2">
    <source>
        <dbReference type="SAM" id="MobiDB-lite"/>
    </source>
</evidence>
<dbReference type="Pfam" id="PF11611">
    <property type="entry name" value="DUF4352"/>
    <property type="match status" value="1"/>
</dbReference>
<dbReference type="InterPro" id="IPR029051">
    <property type="entry name" value="DUF4352"/>
</dbReference>
<dbReference type="PROSITE" id="PS51257">
    <property type="entry name" value="PROKAR_LIPOPROTEIN"/>
    <property type="match status" value="1"/>
</dbReference>
<dbReference type="EMBL" id="CP003630">
    <property type="protein sequence ID" value="AFZ18897.1"/>
    <property type="molecule type" value="Genomic_DNA"/>
</dbReference>
<dbReference type="eggNOG" id="ENOG5031SNJ">
    <property type="taxonomic scope" value="Bacteria"/>
</dbReference>
<dbReference type="HOGENOM" id="CLU_1352710_0_0_3"/>
<evidence type="ECO:0000313" key="5">
    <source>
        <dbReference type="EMBL" id="AFZ18897.1"/>
    </source>
</evidence>
<evidence type="ECO:0000313" key="6">
    <source>
        <dbReference type="Proteomes" id="UP000010471"/>
    </source>
</evidence>
<feature type="compositionally biased region" description="Polar residues" evidence="2">
    <location>
        <begin position="46"/>
        <end position="57"/>
    </location>
</feature>
<sequence length="212" mass="22640">MNHVSRKLTSWTATLTLLALVTACSSTKPPQDTTKSTPTSTQSSSRNPSAQESSVQPSAVPLPKSTHNMGDVVSIKDKNLSLQFKVNGIREHPGKGVIQPSSGHKWIVVSTTIANKGQEAKTLSVVSFELMDSQNNPYEVALLAGALEDVKSPTGSIQPGDQRRGEVAFEVPERAQGLKLLFQPNRDACEALAGQPKAAETVNCEPVAIKLK</sequence>
<protein>
    <submittedName>
        <fullName evidence="5">Telomeric repeat-binding factor 2</fullName>
    </submittedName>
</protein>
<feature type="chain" id="PRO_5003937291" evidence="3">
    <location>
        <begin position="24"/>
        <end position="212"/>
    </location>
</feature>
<proteinExistence type="predicted"/>
<dbReference type="STRING" id="1173027.Mic7113_3154"/>
<dbReference type="InterPro" id="IPR029050">
    <property type="entry name" value="Immunoprotect_excell_Ig-like"/>
</dbReference>
<accession>K9WH89</accession>
<feature type="signal peptide" evidence="3">
    <location>
        <begin position="1"/>
        <end position="23"/>
    </location>
</feature>
<dbReference type="OrthoDB" id="9794954at2"/>
<reference evidence="5 6" key="1">
    <citation type="submission" date="2012-06" db="EMBL/GenBank/DDBJ databases">
        <title>Finished chromosome of genome of Microcoleus sp. PCC 7113.</title>
        <authorList>
            <consortium name="US DOE Joint Genome Institute"/>
            <person name="Gugger M."/>
            <person name="Coursin T."/>
            <person name="Rippka R."/>
            <person name="Tandeau De Marsac N."/>
            <person name="Huntemann M."/>
            <person name="Wei C.-L."/>
            <person name="Han J."/>
            <person name="Detter J.C."/>
            <person name="Han C."/>
            <person name="Tapia R."/>
            <person name="Chen A."/>
            <person name="Kyrpides N."/>
            <person name="Mavromatis K."/>
            <person name="Markowitz V."/>
            <person name="Szeto E."/>
            <person name="Ivanova N."/>
            <person name="Pagani I."/>
            <person name="Pati A."/>
            <person name="Goodwin L."/>
            <person name="Nordberg H.P."/>
            <person name="Cantor M.N."/>
            <person name="Hua S.X."/>
            <person name="Woyke T."/>
            <person name="Kerfeld C.A."/>
        </authorList>
    </citation>
    <scope>NUCLEOTIDE SEQUENCE [LARGE SCALE GENOMIC DNA]</scope>
    <source>
        <strain evidence="5 6">PCC 7113</strain>
    </source>
</reference>
<dbReference type="KEGG" id="mic:Mic7113_3154"/>
<dbReference type="Proteomes" id="UP000010471">
    <property type="component" value="Chromosome"/>
</dbReference>
<evidence type="ECO:0000259" key="4">
    <source>
        <dbReference type="Pfam" id="PF11611"/>
    </source>
</evidence>
<keyword evidence="1 3" id="KW-0732">Signal</keyword>
<evidence type="ECO:0000256" key="3">
    <source>
        <dbReference type="SAM" id="SignalP"/>
    </source>
</evidence>
<feature type="domain" description="DUF4352" evidence="4">
    <location>
        <begin position="70"/>
        <end position="185"/>
    </location>
</feature>
<gene>
    <name evidence="5" type="ORF">Mic7113_3154</name>
</gene>
<keyword evidence="6" id="KW-1185">Reference proteome</keyword>
<evidence type="ECO:0000256" key="1">
    <source>
        <dbReference type="ARBA" id="ARBA00022729"/>
    </source>
</evidence>
<dbReference type="AlphaFoldDB" id="K9WH89"/>
<name>K9WH89_9CYAN</name>
<organism evidence="5 6">
    <name type="scientific">Allocoleopsis franciscana PCC 7113</name>
    <dbReference type="NCBI Taxonomy" id="1173027"/>
    <lineage>
        <taxon>Bacteria</taxon>
        <taxon>Bacillati</taxon>
        <taxon>Cyanobacteriota</taxon>
        <taxon>Cyanophyceae</taxon>
        <taxon>Coleofasciculales</taxon>
        <taxon>Coleofasciculaceae</taxon>
        <taxon>Allocoleopsis</taxon>
        <taxon>Allocoleopsis franciscana</taxon>
    </lineage>
</organism>
<dbReference type="RefSeq" id="WP_015183042.1">
    <property type="nucleotide sequence ID" value="NC_019738.1"/>
</dbReference>
<feature type="compositionally biased region" description="Low complexity" evidence="2">
    <location>
        <begin position="26"/>
        <end position="45"/>
    </location>
</feature>
<dbReference type="Gene3D" id="2.60.40.1240">
    <property type="match status" value="1"/>
</dbReference>
<feature type="region of interest" description="Disordered" evidence="2">
    <location>
        <begin position="26"/>
        <end position="70"/>
    </location>
</feature>